<dbReference type="Pfam" id="PF03734">
    <property type="entry name" value="YkuD"/>
    <property type="match status" value="1"/>
</dbReference>
<dbReference type="Gene3D" id="2.40.440.10">
    <property type="entry name" value="L,D-transpeptidase catalytic domain-like"/>
    <property type="match status" value="1"/>
</dbReference>
<keyword evidence="5 7" id="KW-0573">Peptidoglycan synthesis</keyword>
<feature type="active site" description="Proton donor/acceptor" evidence="7">
    <location>
        <position position="358"/>
    </location>
</feature>
<evidence type="ECO:0000259" key="8">
    <source>
        <dbReference type="PROSITE" id="PS52029"/>
    </source>
</evidence>
<keyword evidence="4 7" id="KW-0133">Cell shape</keyword>
<keyword evidence="6 7" id="KW-0961">Cell wall biogenesis/degradation</keyword>
<evidence type="ECO:0000256" key="5">
    <source>
        <dbReference type="ARBA" id="ARBA00022984"/>
    </source>
</evidence>
<dbReference type="CDD" id="cd16913">
    <property type="entry name" value="YkuD_like"/>
    <property type="match status" value="1"/>
</dbReference>
<proteinExistence type="inferred from homology"/>
<dbReference type="AlphaFoldDB" id="A0A7W9FPZ2"/>
<sequence length="455" mass="50622">MTLKTDIDPRRVETFRVRLDDERERTMAGSDDKTLSLNALSLSRRALLRGAAFAGAGALFGSRALAQEDPIAQVLQIHSGEWSDGFDAASSGAATVRTTLPILSTETTMAVDAAIAQYNDIVARGGWPVVPADKTLQLGMRDPSVLALRERLTISGDLSPSIGMSDAFDSFVDGAVRRFQARHGIAADGVAGSSTLNAMNIPAAVRLGQLTTNLERLRSMTAQPLGDRYVCANIPAAQVEAVEYDRVVSRHTTVVGKVDRQSPVLSSKIYQINFNPYWTVPASIIKKDLIPLMQKQPDYLTKKHIRIFTQKGDEIPPQAVNWHSDEAVNYMFRQDPGDFNSLGTVKISFHNPYQVYMHDTPAKDLFGREERFDSSGCMRTQNIRQLITWLLRDSPGWDRTRIDEVFRTAERIDADIADPVPLYWVYITAWAMPDGAVHFRNDIYNHDGLDQLALR</sequence>
<keyword evidence="10" id="KW-1185">Reference proteome</keyword>
<accession>A0A7W9FPZ2</accession>
<dbReference type="InterPro" id="IPR038063">
    <property type="entry name" value="Transpep_catalytic_dom"/>
</dbReference>
<comment type="pathway">
    <text evidence="1 7">Cell wall biogenesis; peptidoglycan biosynthesis.</text>
</comment>
<dbReference type="UniPathway" id="UPA00219"/>
<dbReference type="InterPro" id="IPR036365">
    <property type="entry name" value="PGBD-like_sf"/>
</dbReference>
<dbReference type="InterPro" id="IPR052905">
    <property type="entry name" value="LD-transpeptidase_YkuD-like"/>
</dbReference>
<dbReference type="GO" id="GO:0004180">
    <property type="term" value="F:carboxypeptidase activity"/>
    <property type="evidence" value="ECO:0007669"/>
    <property type="project" value="UniProtKB-ARBA"/>
</dbReference>
<evidence type="ECO:0000256" key="3">
    <source>
        <dbReference type="ARBA" id="ARBA00022679"/>
    </source>
</evidence>
<evidence type="ECO:0000256" key="1">
    <source>
        <dbReference type="ARBA" id="ARBA00004752"/>
    </source>
</evidence>
<feature type="active site" description="Nucleophile" evidence="7">
    <location>
        <position position="377"/>
    </location>
</feature>
<dbReference type="Pfam" id="PF01471">
    <property type="entry name" value="PG_binding_1"/>
    <property type="match status" value="1"/>
</dbReference>
<reference evidence="9 10" key="1">
    <citation type="submission" date="2020-08" db="EMBL/GenBank/DDBJ databases">
        <title>Genomic Encyclopedia of Type Strains, Phase IV (KMG-IV): sequencing the most valuable type-strain genomes for metagenomic binning, comparative biology and taxonomic classification.</title>
        <authorList>
            <person name="Goeker M."/>
        </authorList>
    </citation>
    <scope>NUCLEOTIDE SEQUENCE [LARGE SCALE GENOMIC DNA]</scope>
    <source>
        <strain evidence="9 10">DSM 16268</strain>
    </source>
</reference>
<dbReference type="InterPro" id="IPR005490">
    <property type="entry name" value="LD_TPept_cat_dom"/>
</dbReference>
<evidence type="ECO:0000313" key="10">
    <source>
        <dbReference type="Proteomes" id="UP000523821"/>
    </source>
</evidence>
<evidence type="ECO:0000256" key="7">
    <source>
        <dbReference type="PROSITE-ProRule" id="PRU01373"/>
    </source>
</evidence>
<name>A0A7W9FPZ2_9HYPH</name>
<dbReference type="PROSITE" id="PS52029">
    <property type="entry name" value="LD_TPASE"/>
    <property type="match status" value="1"/>
</dbReference>
<dbReference type="InterPro" id="IPR036366">
    <property type="entry name" value="PGBDSf"/>
</dbReference>
<dbReference type="GO" id="GO:0009252">
    <property type="term" value="P:peptidoglycan biosynthetic process"/>
    <property type="evidence" value="ECO:0007669"/>
    <property type="project" value="UniProtKB-UniPathway"/>
</dbReference>
<protein>
    <submittedName>
        <fullName evidence="9">Murein L,D-transpeptidase YcbB/YkuD</fullName>
    </submittedName>
</protein>
<evidence type="ECO:0000256" key="6">
    <source>
        <dbReference type="ARBA" id="ARBA00023316"/>
    </source>
</evidence>
<dbReference type="SUPFAM" id="SSF47090">
    <property type="entry name" value="PGBD-like"/>
    <property type="match status" value="1"/>
</dbReference>
<dbReference type="Proteomes" id="UP000523821">
    <property type="component" value="Unassembled WGS sequence"/>
</dbReference>
<evidence type="ECO:0000256" key="2">
    <source>
        <dbReference type="ARBA" id="ARBA00005992"/>
    </source>
</evidence>
<dbReference type="EMBL" id="JACHOO010000010">
    <property type="protein sequence ID" value="MBB5754750.1"/>
    <property type="molecule type" value="Genomic_DNA"/>
</dbReference>
<dbReference type="GO" id="GO:0008360">
    <property type="term" value="P:regulation of cell shape"/>
    <property type="evidence" value="ECO:0007669"/>
    <property type="project" value="UniProtKB-UniRule"/>
</dbReference>
<dbReference type="GO" id="GO:0071555">
    <property type="term" value="P:cell wall organization"/>
    <property type="evidence" value="ECO:0007669"/>
    <property type="project" value="UniProtKB-UniRule"/>
</dbReference>
<dbReference type="GO" id="GO:0016740">
    <property type="term" value="F:transferase activity"/>
    <property type="evidence" value="ECO:0007669"/>
    <property type="project" value="UniProtKB-KW"/>
</dbReference>
<dbReference type="PANTHER" id="PTHR41533">
    <property type="entry name" value="L,D-TRANSPEPTIDASE HI_1667-RELATED"/>
    <property type="match status" value="1"/>
</dbReference>
<comment type="caution">
    <text evidence="9">The sequence shown here is derived from an EMBL/GenBank/DDBJ whole genome shotgun (WGS) entry which is preliminary data.</text>
</comment>
<dbReference type="PANTHER" id="PTHR41533:SF1">
    <property type="entry name" value="L,D-TRANSPEPTIDASE YCBB-RELATED"/>
    <property type="match status" value="1"/>
</dbReference>
<organism evidence="9 10">
    <name type="scientific">Prosthecomicrobium pneumaticum</name>
    <dbReference type="NCBI Taxonomy" id="81895"/>
    <lineage>
        <taxon>Bacteria</taxon>
        <taxon>Pseudomonadati</taxon>
        <taxon>Pseudomonadota</taxon>
        <taxon>Alphaproteobacteria</taxon>
        <taxon>Hyphomicrobiales</taxon>
        <taxon>Kaistiaceae</taxon>
        <taxon>Prosthecomicrobium</taxon>
    </lineage>
</organism>
<evidence type="ECO:0000313" key="9">
    <source>
        <dbReference type="EMBL" id="MBB5754750.1"/>
    </source>
</evidence>
<dbReference type="SUPFAM" id="SSF141523">
    <property type="entry name" value="L,D-transpeptidase catalytic domain-like"/>
    <property type="match status" value="1"/>
</dbReference>
<gene>
    <name evidence="9" type="ORF">GGQ63_003842</name>
</gene>
<dbReference type="InterPro" id="IPR002477">
    <property type="entry name" value="Peptidoglycan-bd-like"/>
</dbReference>
<dbReference type="PROSITE" id="PS51318">
    <property type="entry name" value="TAT"/>
    <property type="match status" value="1"/>
</dbReference>
<comment type="similarity">
    <text evidence="2">Belongs to the YkuD family.</text>
</comment>
<evidence type="ECO:0000256" key="4">
    <source>
        <dbReference type="ARBA" id="ARBA00022960"/>
    </source>
</evidence>
<dbReference type="InterPro" id="IPR006311">
    <property type="entry name" value="TAT_signal"/>
</dbReference>
<feature type="domain" description="L,D-TPase catalytic" evidence="8">
    <location>
        <begin position="228"/>
        <end position="405"/>
    </location>
</feature>
<keyword evidence="3" id="KW-0808">Transferase</keyword>
<dbReference type="Gene3D" id="1.10.101.10">
    <property type="entry name" value="PGBD-like superfamily/PGBD"/>
    <property type="match status" value="1"/>
</dbReference>